<gene>
    <name evidence="1" type="ORF">KIPB_008355</name>
</gene>
<name>A0A9K3GLD9_9EUKA</name>
<comment type="caution">
    <text evidence="1">The sequence shown here is derived from an EMBL/GenBank/DDBJ whole genome shotgun (WGS) entry which is preliminary data.</text>
</comment>
<dbReference type="Proteomes" id="UP000265618">
    <property type="component" value="Unassembled WGS sequence"/>
</dbReference>
<organism evidence="1 2">
    <name type="scientific">Kipferlia bialata</name>
    <dbReference type="NCBI Taxonomy" id="797122"/>
    <lineage>
        <taxon>Eukaryota</taxon>
        <taxon>Metamonada</taxon>
        <taxon>Carpediemonas-like organisms</taxon>
        <taxon>Kipferlia</taxon>
    </lineage>
</organism>
<proteinExistence type="predicted"/>
<evidence type="ECO:0000313" key="2">
    <source>
        <dbReference type="Proteomes" id="UP000265618"/>
    </source>
</evidence>
<evidence type="ECO:0000313" key="1">
    <source>
        <dbReference type="EMBL" id="GIQ86490.1"/>
    </source>
</evidence>
<dbReference type="AlphaFoldDB" id="A0A9K3GLD9"/>
<sequence length="402" mass="43216">MLPLHRSFGIGAQVKQAFRATLDADEAFQSSMGVVQASLPPYFSDMVSLYFTGDVGLAPYHVLSDVASALHPDAPLLSALPTSHVSLEAIEANIAGIDAMGGTATSSRASAKGPSALEEADGDVYMQIETEKAIIGDTDLVPIGAAFEVLPRVGWLREVLRRVSQVPMFGSMVNPLLVRLESGELEGTSTWAVVTDSLKAAIGHSVSLVNDQVREHYDPLFDSVRFTEETAPQLLLDLLNAYVEGDVQYMRQHTSPAVLRLLLSGLKDRVSNHLAVMGDVYFVRNNNLAACSVGRVTADILDTIPQEYIETCLPEESLQDSPGLDFSSVISARYCVIDDDGDILAGDSEGGRDFLVTYSLKPVLVSTGSAVDGEGAVSHVRWVFSDLKCPIIDPLSQPVYSL</sequence>
<accession>A0A9K3GLD9</accession>
<dbReference type="SUPFAM" id="SSF54427">
    <property type="entry name" value="NTF2-like"/>
    <property type="match status" value="1"/>
</dbReference>
<protein>
    <submittedName>
        <fullName evidence="1">Uncharacterized protein</fullName>
    </submittedName>
</protein>
<reference evidence="1 2" key="1">
    <citation type="journal article" date="2018" name="PLoS ONE">
        <title>The draft genome of Kipferlia bialata reveals reductive genome evolution in fornicate parasites.</title>
        <authorList>
            <person name="Tanifuji G."/>
            <person name="Takabayashi S."/>
            <person name="Kume K."/>
            <person name="Takagi M."/>
            <person name="Nakayama T."/>
            <person name="Kamikawa R."/>
            <person name="Inagaki Y."/>
            <person name="Hashimoto T."/>
        </authorList>
    </citation>
    <scope>NUCLEOTIDE SEQUENCE [LARGE SCALE GENOMIC DNA]</scope>
    <source>
        <strain evidence="1">NY0173</strain>
    </source>
</reference>
<keyword evidence="2" id="KW-1185">Reference proteome</keyword>
<dbReference type="Gene3D" id="3.10.450.240">
    <property type="match status" value="1"/>
</dbReference>
<dbReference type="InterPro" id="IPR032710">
    <property type="entry name" value="NTF2-like_dom_sf"/>
</dbReference>
<dbReference type="OrthoDB" id="10265990at2759"/>
<dbReference type="EMBL" id="BDIP01002566">
    <property type="protein sequence ID" value="GIQ86490.1"/>
    <property type="molecule type" value="Genomic_DNA"/>
</dbReference>